<name>A0AAN8JR68_PATCE</name>
<keyword evidence="2" id="KW-0472">Membrane</keyword>
<comment type="caution">
    <text evidence="6">The sequence shown here is derived from an EMBL/GenBank/DDBJ whole genome shotgun (WGS) entry which is preliminary data.</text>
</comment>
<feature type="domain" description="VWFC" evidence="4">
    <location>
        <begin position="607"/>
        <end position="675"/>
    </location>
</feature>
<feature type="domain" description="Fibronectin type-III" evidence="5">
    <location>
        <begin position="1009"/>
        <end position="1105"/>
    </location>
</feature>
<dbReference type="GO" id="GO:0005615">
    <property type="term" value="C:extracellular space"/>
    <property type="evidence" value="ECO:0007669"/>
    <property type="project" value="TreeGrafter"/>
</dbReference>
<evidence type="ECO:0000256" key="3">
    <source>
        <dbReference type="SAM" id="SignalP"/>
    </source>
</evidence>
<dbReference type="InterPro" id="IPR003961">
    <property type="entry name" value="FN3_dom"/>
</dbReference>
<dbReference type="PROSITE" id="PS50184">
    <property type="entry name" value="VWFC_2"/>
    <property type="match status" value="4"/>
</dbReference>
<feature type="transmembrane region" description="Helical" evidence="2">
    <location>
        <begin position="1111"/>
        <end position="1136"/>
    </location>
</feature>
<dbReference type="GO" id="GO:0045597">
    <property type="term" value="P:positive regulation of cell differentiation"/>
    <property type="evidence" value="ECO:0007669"/>
    <property type="project" value="TreeGrafter"/>
</dbReference>
<dbReference type="InterPro" id="IPR013783">
    <property type="entry name" value="Ig-like_fold"/>
</dbReference>
<keyword evidence="7" id="KW-1185">Reference proteome</keyword>
<dbReference type="PANTHER" id="PTHR11348">
    <property type="entry name" value="CONNECTIVE TISSUE GROWTH FACTOR-RELATED"/>
    <property type="match status" value="1"/>
</dbReference>
<dbReference type="InterPro" id="IPR036116">
    <property type="entry name" value="FN3_sf"/>
</dbReference>
<dbReference type="SMART" id="SM00060">
    <property type="entry name" value="FN3"/>
    <property type="match status" value="4"/>
</dbReference>
<dbReference type="SMART" id="SM00214">
    <property type="entry name" value="VWC"/>
    <property type="match status" value="6"/>
</dbReference>
<sequence>MYKGILTVSLFIALNFNIGACKQGCATAYGSCPGNRPRIPAEEGCCPARVGEACGVDVGVFCDGELGYKCIAEDGLEGRGICQGQYKLHRTVNEERRLSIKWRAFAPPNYNMEYSLLHRSYNYSTNLSTWNVIECGDEPEYTLTSLKPATWYFIRIGVWSIPFHPDNKTYSNVTETLMIKTKDVEYCEHVGKQYEVGEVFNHNNEDRCTCLNTGELVCTSLCPNISNQACETLPGRFDCLEGDCETIQANCSINGSVYMHGEVFEQGCTECQCNNGNATCIVPSNCVAMEPTEACPKPQSHKIEGDCCPTWTCGPSQPTSCTYKGKEYSQGYDWLDEETCEQCQCESGEVACYYFCEEPVLPEDCPRPHRRRAPNGCCEIYECLQPVDICVYANGTFHQGEFLTGNQCELCVCSLNNTVECSPRCREVHLPLPTVVCPEPRIRRDGCCDTLFCHEPEIDITTAIKNIYASSYGPNSVTVSFKAKKIEDTKDEKEGHLTDYQLHFADAEEAGVPSNWKTTNARLAPAIGQAEEPIRPSRLLQTTGAFLVGDRAYITISNLRANTTYYFTILPYIRQASKPHDAEVTQHTTLPTTIIGLLAVKTLAKNLTCSIKDRTLQHDESYQDDCNRRCKCRMGDVDCINNCPQLNGVLLPSASCPFPKLEILNGSCCPTWTCSPDENGCKYDNMILKDGEQYKEGCDKICTCKSGKIKCRPVCTVSTVPPRHGCRKQQIVNHCCMAWMCPPDKREVRSVESVLQTTFTQPCLQPVEEFKWDFVQELTVVIKRELCSGLPAPENQLCSEMDIVINCPQAVPTKRHERDTAGGFTILFGISIPRRSNESVSKLNASLHVIIDGLSSMFNTTKGQDVQVESVQFTSSGNLALHSLHFACDDGYTFFKDLCVRTEILNKEPSFRVELSPISVGSESAVLGWESLSKLGVTYVTALQIEYKEENYTTWNQTSNLEPHVTKHTLTELQSESIYRARLVALTNLGTKPRVPTGELIFKTKSVEVEFLLTLENVQVGQTSVVIRWRPLPEEELQAISTVDVTFNEINQPATSKNISSKPSNNQCIISNLKQATSYKAVINILFYNGTRLHSGTIHFVTDSADKSSNLAIPLAVSAVVIVTAIVIVVITCCLWRKSRLRNTPDTDTAFENKVFGIQIHNDGRTLSART</sequence>
<keyword evidence="2" id="KW-1133">Transmembrane helix</keyword>
<feature type="domain" description="VWFC" evidence="4">
    <location>
        <begin position="319"/>
        <end position="384"/>
    </location>
</feature>
<dbReference type="PROSITE" id="PS50853">
    <property type="entry name" value="FN3"/>
    <property type="match status" value="3"/>
</dbReference>
<feature type="domain" description="Fibronectin type-III" evidence="5">
    <location>
        <begin position="84"/>
        <end position="184"/>
    </location>
</feature>
<feature type="domain" description="VWFC" evidence="4">
    <location>
        <begin position="249"/>
        <end position="314"/>
    </location>
</feature>
<gene>
    <name evidence="6" type="ORF">SNE40_009046</name>
</gene>
<feature type="signal peptide" evidence="3">
    <location>
        <begin position="1"/>
        <end position="21"/>
    </location>
</feature>
<evidence type="ECO:0000313" key="7">
    <source>
        <dbReference type="Proteomes" id="UP001347796"/>
    </source>
</evidence>
<dbReference type="EMBL" id="JAZGQO010000007">
    <property type="protein sequence ID" value="KAK6181116.1"/>
    <property type="molecule type" value="Genomic_DNA"/>
</dbReference>
<dbReference type="CDD" id="cd00063">
    <property type="entry name" value="FN3"/>
    <property type="match status" value="3"/>
</dbReference>
<dbReference type="InterPro" id="IPR050941">
    <property type="entry name" value="CCN"/>
</dbReference>
<evidence type="ECO:0000313" key="6">
    <source>
        <dbReference type="EMBL" id="KAK6181116.1"/>
    </source>
</evidence>
<evidence type="ECO:0000256" key="1">
    <source>
        <dbReference type="ARBA" id="ARBA00022729"/>
    </source>
</evidence>
<reference evidence="6 7" key="1">
    <citation type="submission" date="2024-01" db="EMBL/GenBank/DDBJ databases">
        <title>The genome of the rayed Mediterranean limpet Patella caerulea (Linnaeus, 1758).</title>
        <authorList>
            <person name="Anh-Thu Weber A."/>
            <person name="Halstead-Nussloch G."/>
        </authorList>
    </citation>
    <scope>NUCLEOTIDE SEQUENCE [LARGE SCALE GENOMIC DNA]</scope>
    <source>
        <strain evidence="6">AATW-2023a</strain>
        <tissue evidence="6">Whole specimen</tissue>
    </source>
</reference>
<accession>A0AAN8JR68</accession>
<dbReference type="InterPro" id="IPR001007">
    <property type="entry name" value="VWF_dom"/>
</dbReference>
<evidence type="ECO:0000259" key="4">
    <source>
        <dbReference type="PROSITE" id="PS50184"/>
    </source>
</evidence>
<evidence type="ECO:0000259" key="5">
    <source>
        <dbReference type="PROSITE" id="PS50853"/>
    </source>
</evidence>
<organism evidence="6 7">
    <name type="scientific">Patella caerulea</name>
    <name type="common">Rayed Mediterranean limpet</name>
    <dbReference type="NCBI Taxonomy" id="87958"/>
    <lineage>
        <taxon>Eukaryota</taxon>
        <taxon>Metazoa</taxon>
        <taxon>Spiralia</taxon>
        <taxon>Lophotrochozoa</taxon>
        <taxon>Mollusca</taxon>
        <taxon>Gastropoda</taxon>
        <taxon>Patellogastropoda</taxon>
        <taxon>Patelloidea</taxon>
        <taxon>Patellidae</taxon>
        <taxon>Patella</taxon>
    </lineage>
</organism>
<dbReference type="SUPFAM" id="SSF57603">
    <property type="entry name" value="FnI-like domain"/>
    <property type="match status" value="1"/>
</dbReference>
<dbReference type="GO" id="GO:0005178">
    <property type="term" value="F:integrin binding"/>
    <property type="evidence" value="ECO:0007669"/>
    <property type="project" value="TreeGrafter"/>
</dbReference>
<dbReference type="GO" id="GO:0007155">
    <property type="term" value="P:cell adhesion"/>
    <property type="evidence" value="ECO:0007669"/>
    <property type="project" value="TreeGrafter"/>
</dbReference>
<dbReference type="Gene3D" id="2.60.40.10">
    <property type="entry name" value="Immunoglobulins"/>
    <property type="match status" value="4"/>
</dbReference>
<feature type="domain" description="Fibronectin type-III" evidence="5">
    <location>
        <begin position="909"/>
        <end position="1007"/>
    </location>
</feature>
<feature type="chain" id="PRO_5042829416" description="Epidermal cell surface receptor" evidence="3">
    <location>
        <begin position="22"/>
        <end position="1171"/>
    </location>
</feature>
<dbReference type="AlphaFoldDB" id="A0AAN8JR68"/>
<dbReference type="Gene3D" id="2.10.70.10">
    <property type="entry name" value="Complement Module, domain 1"/>
    <property type="match status" value="1"/>
</dbReference>
<evidence type="ECO:0008006" key="8">
    <source>
        <dbReference type="Google" id="ProtNLM"/>
    </source>
</evidence>
<keyword evidence="1 3" id="KW-0732">Signal</keyword>
<dbReference type="Proteomes" id="UP001347796">
    <property type="component" value="Unassembled WGS sequence"/>
</dbReference>
<keyword evidence="2" id="KW-0812">Transmembrane</keyword>
<proteinExistence type="predicted"/>
<protein>
    <recommendedName>
        <fullName evidence="8">Epidermal cell surface receptor</fullName>
    </recommendedName>
</protein>
<evidence type="ECO:0000256" key="2">
    <source>
        <dbReference type="SAM" id="Phobius"/>
    </source>
</evidence>
<feature type="domain" description="VWFC" evidence="4">
    <location>
        <begin position="388"/>
        <end position="454"/>
    </location>
</feature>
<dbReference type="SUPFAM" id="SSF49265">
    <property type="entry name" value="Fibronectin type III"/>
    <property type="match status" value="2"/>
</dbReference>